<evidence type="ECO:0000256" key="1">
    <source>
        <dbReference type="SAM" id="Phobius"/>
    </source>
</evidence>
<dbReference type="EMBL" id="PIPP01000001">
    <property type="protein sequence ID" value="RUO38731.1"/>
    <property type="molecule type" value="Genomic_DNA"/>
</dbReference>
<comment type="caution">
    <text evidence="2">The sequence shown here is derived from an EMBL/GenBank/DDBJ whole genome shotgun (WGS) entry which is preliminary data.</text>
</comment>
<accession>A0A432WYC5</accession>
<organism evidence="2 3">
    <name type="scientific">Aliidiomarina shirensis</name>
    <dbReference type="NCBI Taxonomy" id="1048642"/>
    <lineage>
        <taxon>Bacteria</taxon>
        <taxon>Pseudomonadati</taxon>
        <taxon>Pseudomonadota</taxon>
        <taxon>Gammaproteobacteria</taxon>
        <taxon>Alteromonadales</taxon>
        <taxon>Idiomarinaceae</taxon>
        <taxon>Aliidiomarina</taxon>
    </lineage>
</organism>
<feature type="transmembrane region" description="Helical" evidence="1">
    <location>
        <begin position="12"/>
        <end position="31"/>
    </location>
</feature>
<evidence type="ECO:0008006" key="4">
    <source>
        <dbReference type="Google" id="ProtNLM"/>
    </source>
</evidence>
<dbReference type="Proteomes" id="UP000286934">
    <property type="component" value="Unassembled WGS sequence"/>
</dbReference>
<dbReference type="GO" id="GO:0008237">
    <property type="term" value="F:metallopeptidase activity"/>
    <property type="evidence" value="ECO:0007669"/>
    <property type="project" value="InterPro"/>
</dbReference>
<gene>
    <name evidence="2" type="ORF">CWE13_03590</name>
</gene>
<evidence type="ECO:0000313" key="2">
    <source>
        <dbReference type="EMBL" id="RUO38731.1"/>
    </source>
</evidence>
<sequence length="319" mass="35745">MRSKRLGPTSRLLAVFIALALILTLAILLVLRYTGDPIAIETAKPASTVVSAPSSSMPAPRLIAQPEHCDIQLNFHGQEDDFLLAEYWHQRLRETLTPKHESPDALSSGNTALQFCAVLRHDSYTSDCPEQLGRAWCEPTTAENHPALNLNAHTVPQLHVVLTDSGLANTRNGVIYIKRNANVQVLQHELGHALGLADEYMMHPDLARQFCNGEFNFTASNLVITDKQWLTPDEMQKFERALPWAEFSEQPLATQDHNGVWRLGSSDNDKIGLFPAKTCEGTGLYAWKPVAEKTWMEQHEIGEIPPLYIQLIRQQLEPQ</sequence>
<dbReference type="SUPFAM" id="SSF55486">
    <property type="entry name" value="Metalloproteases ('zincins'), catalytic domain"/>
    <property type="match status" value="1"/>
</dbReference>
<name>A0A432WYC5_9GAMM</name>
<evidence type="ECO:0000313" key="3">
    <source>
        <dbReference type="Proteomes" id="UP000286934"/>
    </source>
</evidence>
<keyword evidence="1" id="KW-0812">Transmembrane</keyword>
<protein>
    <recommendedName>
        <fullName evidence="4">Peptidase</fullName>
    </recommendedName>
</protein>
<reference evidence="3" key="1">
    <citation type="journal article" date="2018" name="Front. Microbiol.">
        <title>Genome-Based Analysis Reveals the Taxonomy and Diversity of the Family Idiomarinaceae.</title>
        <authorList>
            <person name="Liu Y."/>
            <person name="Lai Q."/>
            <person name="Shao Z."/>
        </authorList>
    </citation>
    <scope>NUCLEOTIDE SEQUENCE [LARGE SCALE GENOMIC DNA]</scope>
    <source>
        <strain evidence="3">AIS</strain>
    </source>
</reference>
<keyword evidence="1" id="KW-1133">Transmembrane helix</keyword>
<dbReference type="InterPro" id="IPR024079">
    <property type="entry name" value="MetalloPept_cat_dom_sf"/>
</dbReference>
<keyword evidence="1" id="KW-0472">Membrane</keyword>
<keyword evidence="3" id="KW-1185">Reference proteome</keyword>
<dbReference type="RefSeq" id="WP_126805959.1">
    <property type="nucleotide sequence ID" value="NZ_PIPP01000001.1"/>
</dbReference>
<proteinExistence type="predicted"/>
<dbReference type="AlphaFoldDB" id="A0A432WYC5"/>
<dbReference type="Gene3D" id="3.40.390.10">
    <property type="entry name" value="Collagenase (Catalytic Domain)"/>
    <property type="match status" value="1"/>
</dbReference>
<dbReference type="OrthoDB" id="6313889at2"/>